<dbReference type="PANTHER" id="PTHR19139:SF199">
    <property type="entry name" value="MIP17260P"/>
    <property type="match status" value="1"/>
</dbReference>
<dbReference type="FunFam" id="1.20.1080.10:FF:000014">
    <property type="entry name" value="Aquaporin 1"/>
    <property type="match status" value="1"/>
</dbReference>
<keyword evidence="4 9" id="KW-0812">Transmembrane</keyword>
<feature type="transmembrane region" description="Helical" evidence="11">
    <location>
        <begin position="154"/>
        <end position="174"/>
    </location>
</feature>
<dbReference type="GO" id="GO:0005886">
    <property type="term" value="C:plasma membrane"/>
    <property type="evidence" value="ECO:0007669"/>
    <property type="project" value="TreeGrafter"/>
</dbReference>
<dbReference type="InterPro" id="IPR034294">
    <property type="entry name" value="Aquaporin_transptr"/>
</dbReference>
<evidence type="ECO:0000256" key="6">
    <source>
        <dbReference type="ARBA" id="ARBA00022989"/>
    </source>
</evidence>
<feature type="transmembrane region" description="Helical" evidence="11">
    <location>
        <begin position="52"/>
        <end position="72"/>
    </location>
</feature>
<feature type="transmembrane region" description="Helical" evidence="11">
    <location>
        <begin position="220"/>
        <end position="240"/>
    </location>
</feature>
<accession>A0AAN7TFS0</accession>
<dbReference type="Gene3D" id="1.20.1080.10">
    <property type="entry name" value="Glycerol uptake facilitator protein"/>
    <property type="match status" value="1"/>
</dbReference>
<keyword evidence="7 11" id="KW-0472">Membrane</keyword>
<protein>
    <recommendedName>
        <fullName evidence="14">Aquaporin</fullName>
    </recommendedName>
</protein>
<dbReference type="AlphaFoldDB" id="A0AAN7TFS0"/>
<evidence type="ECO:0008006" key="14">
    <source>
        <dbReference type="Google" id="ProtNLM"/>
    </source>
</evidence>
<evidence type="ECO:0000256" key="4">
    <source>
        <dbReference type="ARBA" id="ARBA00022692"/>
    </source>
</evidence>
<dbReference type="SUPFAM" id="SSF81338">
    <property type="entry name" value="Aquaporin-like"/>
    <property type="match status" value="1"/>
</dbReference>
<keyword evidence="6 11" id="KW-1133">Transmembrane helix</keyword>
<evidence type="ECO:0000256" key="8">
    <source>
        <dbReference type="ARBA" id="ARBA00034651"/>
    </source>
</evidence>
<feature type="region of interest" description="Disordered" evidence="10">
    <location>
        <begin position="338"/>
        <end position="441"/>
    </location>
</feature>
<dbReference type="Proteomes" id="UP001310890">
    <property type="component" value="Unassembled WGS sequence"/>
</dbReference>
<comment type="similarity">
    <text evidence="2 9">Belongs to the MIP/aquaporin (TC 1.A.8) family.</text>
</comment>
<proteinExistence type="inferred from homology"/>
<evidence type="ECO:0000256" key="7">
    <source>
        <dbReference type="ARBA" id="ARBA00023136"/>
    </source>
</evidence>
<comment type="caution">
    <text evidence="12">The sequence shown here is derived from an EMBL/GenBank/DDBJ whole genome shotgun (WGS) entry which is preliminary data.</text>
</comment>
<keyword evidence="3 9" id="KW-0813">Transport</keyword>
<evidence type="ECO:0000313" key="12">
    <source>
        <dbReference type="EMBL" id="KAK5109577.1"/>
    </source>
</evidence>
<dbReference type="PRINTS" id="PR00783">
    <property type="entry name" value="MINTRINSICP"/>
</dbReference>
<organism evidence="12 13">
    <name type="scientific">Meristemomyces frigidus</name>
    <dbReference type="NCBI Taxonomy" id="1508187"/>
    <lineage>
        <taxon>Eukaryota</taxon>
        <taxon>Fungi</taxon>
        <taxon>Dikarya</taxon>
        <taxon>Ascomycota</taxon>
        <taxon>Pezizomycotina</taxon>
        <taxon>Dothideomycetes</taxon>
        <taxon>Dothideomycetidae</taxon>
        <taxon>Mycosphaerellales</taxon>
        <taxon>Teratosphaeriaceae</taxon>
        <taxon>Meristemomyces</taxon>
    </lineage>
</organism>
<feature type="transmembrane region" description="Helical" evidence="11">
    <location>
        <begin position="107"/>
        <end position="126"/>
    </location>
</feature>
<comment type="subcellular location">
    <subcellularLocation>
        <location evidence="1">Membrane</location>
        <topology evidence="1">Multi-pass membrane protein</topology>
    </subcellularLocation>
</comment>
<comment type="catalytic activity">
    <reaction evidence="8">
        <text>H2O(in) = H2O(out)</text>
        <dbReference type="Rhea" id="RHEA:29667"/>
        <dbReference type="ChEBI" id="CHEBI:15377"/>
    </reaction>
</comment>
<evidence type="ECO:0000256" key="1">
    <source>
        <dbReference type="ARBA" id="ARBA00004141"/>
    </source>
</evidence>
<evidence type="ECO:0000256" key="5">
    <source>
        <dbReference type="ARBA" id="ARBA00022737"/>
    </source>
</evidence>
<feature type="compositionally biased region" description="Polar residues" evidence="10">
    <location>
        <begin position="338"/>
        <end position="348"/>
    </location>
</feature>
<evidence type="ECO:0000256" key="10">
    <source>
        <dbReference type="SAM" id="MobiDB-lite"/>
    </source>
</evidence>
<evidence type="ECO:0000256" key="3">
    <source>
        <dbReference type="ARBA" id="ARBA00022448"/>
    </source>
</evidence>
<dbReference type="Pfam" id="PF00230">
    <property type="entry name" value="MIP"/>
    <property type="match status" value="1"/>
</dbReference>
<reference evidence="12" key="1">
    <citation type="submission" date="2023-08" db="EMBL/GenBank/DDBJ databases">
        <title>Black Yeasts Isolated from many extreme environments.</title>
        <authorList>
            <person name="Coleine C."/>
            <person name="Stajich J.E."/>
            <person name="Selbmann L."/>
        </authorList>
    </citation>
    <scope>NUCLEOTIDE SEQUENCE</scope>
    <source>
        <strain evidence="12">CCFEE 5401</strain>
    </source>
</reference>
<evidence type="ECO:0000256" key="9">
    <source>
        <dbReference type="RuleBase" id="RU000477"/>
    </source>
</evidence>
<sequence length="441" mass="46593">MNVNAPSDRLINLPFIGKRMPVPGIEHNPDKGHKELRFPGLGFMPNKLRNSFIAMMGEFVGTFLFLFLAFAATQVANTAAAAANVGGQGSGQSTSGGLSQAPNAGTLLYIALAFGFSLAVNAWVFFRITGGLFNPAVTLAMALIGAVNWGRAGLIFIAQILGATSAAAVVSALYPGAMSVSTTLGGNTSIVQGLFIEMFLTAMLVFTILMLAAEKHKGTFIAPVGIGLALFTCELAGVYFTGGSLNPVRSFAPCVVLRIFPGYHWIYWLGPTLGSLLSVGFYRFIKVLEYETANPGQDFNEKEAEAFDFDEETAGTGADVSRPAAQHAQPSAQLLHSAASFNPSPTSDPDSKEFEEQGSQLPKTRTMPADIGRPTSSSAASGPPVPGQIKRPNTITAATNYHKDENAYRNAPMAESGSMPQRAEQGGTYRVSGASTLGDFR</sequence>
<dbReference type="GO" id="GO:0015250">
    <property type="term" value="F:water channel activity"/>
    <property type="evidence" value="ECO:0007669"/>
    <property type="project" value="TreeGrafter"/>
</dbReference>
<dbReference type="PANTHER" id="PTHR19139">
    <property type="entry name" value="AQUAPORIN TRANSPORTER"/>
    <property type="match status" value="1"/>
</dbReference>
<dbReference type="EMBL" id="JAVRRL010000062">
    <property type="protein sequence ID" value="KAK5109577.1"/>
    <property type="molecule type" value="Genomic_DNA"/>
</dbReference>
<keyword evidence="5" id="KW-0677">Repeat</keyword>
<dbReference type="InterPro" id="IPR000425">
    <property type="entry name" value="MIP"/>
</dbReference>
<gene>
    <name evidence="12" type="ORF">LTR62_006928</name>
</gene>
<name>A0AAN7TFS0_9PEZI</name>
<evidence type="ECO:0000256" key="2">
    <source>
        <dbReference type="ARBA" id="ARBA00006175"/>
    </source>
</evidence>
<evidence type="ECO:0000256" key="11">
    <source>
        <dbReference type="SAM" id="Phobius"/>
    </source>
</evidence>
<evidence type="ECO:0000313" key="13">
    <source>
        <dbReference type="Proteomes" id="UP001310890"/>
    </source>
</evidence>
<dbReference type="InterPro" id="IPR023271">
    <property type="entry name" value="Aquaporin-like"/>
</dbReference>
<feature type="transmembrane region" description="Helical" evidence="11">
    <location>
        <begin position="194"/>
        <end position="213"/>
    </location>
</feature>
<feature type="transmembrane region" description="Helical" evidence="11">
    <location>
        <begin position="265"/>
        <end position="285"/>
    </location>
</feature>